<dbReference type="SUPFAM" id="SSF55979">
    <property type="entry name" value="DNA clamp"/>
    <property type="match status" value="3"/>
</dbReference>
<evidence type="ECO:0000259" key="14">
    <source>
        <dbReference type="Pfam" id="PF02768"/>
    </source>
</evidence>
<dbReference type="GO" id="GO:0003887">
    <property type="term" value="F:DNA-directed DNA polymerase activity"/>
    <property type="evidence" value="ECO:0007669"/>
    <property type="project" value="UniProtKB-EC"/>
</dbReference>
<dbReference type="SMART" id="SM00480">
    <property type="entry name" value="POL3Bc"/>
    <property type="match status" value="1"/>
</dbReference>
<organism evidence="15 16">
    <name type="scientific">Helicobacter ibis</name>
    <dbReference type="NCBI Taxonomy" id="2962633"/>
    <lineage>
        <taxon>Bacteria</taxon>
        <taxon>Pseudomonadati</taxon>
        <taxon>Campylobacterota</taxon>
        <taxon>Epsilonproteobacteria</taxon>
        <taxon>Campylobacterales</taxon>
        <taxon>Helicobacteraceae</taxon>
        <taxon>Helicobacter</taxon>
    </lineage>
</organism>
<name>A0ABT4VET6_9HELI</name>
<comment type="similarity">
    <text evidence="2">Belongs to the beta sliding clamp family.</text>
</comment>
<sequence>MRIVIQSSVLDNIFTSLQPFLDKKDSSQITSHIYFETQNNKLICKATDFEIGLCTFTEQLEIQEQGIATVNGKQALDIIKRLKDGEVELYTNSENETLNIKQSKSSFKLQMFNAQEFPIFPEYESLPKLEIDSSQLINSMKKIFPVIDVNNIKRELNGAALVIKEYSYDFVASDTKRLAVINYNKATGGNVTLIFPKKSITEIQKLFFDNIELYYSEKSVILKSQNYVFFSHLINGTFPGYEKIIPKELKTQITIPKSKIIEGIKLINAITNDVKITFRKNEILFESISQDSSEAKTQIDINIDIEEDIEIGFSSKHILDFLNSIDTAEFVIGLNETNASVVLQSENFKTVIMPIIL</sequence>
<keyword evidence="5 15" id="KW-0808">Transferase</keyword>
<dbReference type="RefSeq" id="WP_271021556.1">
    <property type="nucleotide sequence ID" value="NZ_JAQHXR010000003.1"/>
</dbReference>
<protein>
    <recommendedName>
        <fullName evidence="3">Beta sliding clamp</fullName>
    </recommendedName>
    <alternativeName>
        <fullName evidence="11">Beta-clamp processivity factor</fullName>
    </alternativeName>
    <alternativeName>
        <fullName evidence="10">DNA polymerase III beta sliding clamp subunit</fullName>
    </alternativeName>
</protein>
<evidence type="ECO:0000256" key="3">
    <source>
        <dbReference type="ARBA" id="ARBA00021035"/>
    </source>
</evidence>
<evidence type="ECO:0000256" key="11">
    <source>
        <dbReference type="ARBA" id="ARBA00033276"/>
    </source>
</evidence>
<dbReference type="Pfam" id="PF02767">
    <property type="entry name" value="DNA_pol3_beta_2"/>
    <property type="match status" value="1"/>
</dbReference>
<dbReference type="PANTHER" id="PTHR30478">
    <property type="entry name" value="DNA POLYMERASE III SUBUNIT BETA"/>
    <property type="match status" value="1"/>
</dbReference>
<dbReference type="CDD" id="cd00140">
    <property type="entry name" value="beta_clamp"/>
    <property type="match status" value="1"/>
</dbReference>
<evidence type="ECO:0000256" key="10">
    <source>
        <dbReference type="ARBA" id="ARBA00030988"/>
    </source>
</evidence>
<comment type="subcellular location">
    <subcellularLocation>
        <location evidence="1">Cytoplasm</location>
    </subcellularLocation>
</comment>
<evidence type="ECO:0000259" key="12">
    <source>
        <dbReference type="Pfam" id="PF00712"/>
    </source>
</evidence>
<dbReference type="InterPro" id="IPR022637">
    <property type="entry name" value="DNA_polIII_beta_cen"/>
</dbReference>
<dbReference type="InterPro" id="IPR022635">
    <property type="entry name" value="DNA_polIII_beta_C"/>
</dbReference>
<evidence type="ECO:0000256" key="4">
    <source>
        <dbReference type="ARBA" id="ARBA00022490"/>
    </source>
</evidence>
<feature type="domain" description="DNA polymerase III beta sliding clamp central" evidence="13">
    <location>
        <begin position="131"/>
        <end position="239"/>
    </location>
</feature>
<feature type="domain" description="DNA polymerase III beta sliding clamp C-terminal" evidence="14">
    <location>
        <begin position="243"/>
        <end position="355"/>
    </location>
</feature>
<dbReference type="PANTHER" id="PTHR30478:SF0">
    <property type="entry name" value="BETA SLIDING CLAMP"/>
    <property type="match status" value="1"/>
</dbReference>
<dbReference type="Pfam" id="PF00712">
    <property type="entry name" value="DNA_pol3_beta"/>
    <property type="match status" value="1"/>
</dbReference>
<evidence type="ECO:0000256" key="9">
    <source>
        <dbReference type="ARBA" id="ARBA00023125"/>
    </source>
</evidence>
<feature type="domain" description="DNA polymerase III beta sliding clamp N-terminal" evidence="12">
    <location>
        <begin position="1"/>
        <end position="120"/>
    </location>
</feature>
<dbReference type="InterPro" id="IPR022634">
    <property type="entry name" value="DNA_polIII_beta_N"/>
</dbReference>
<keyword evidence="4" id="KW-0963">Cytoplasm</keyword>
<dbReference type="Gene3D" id="3.10.150.10">
    <property type="entry name" value="DNA Polymerase III, subunit A, domain 2"/>
    <property type="match status" value="3"/>
</dbReference>
<gene>
    <name evidence="15" type="primary">dnaN</name>
    <name evidence="15" type="ORF">PF021_05990</name>
</gene>
<keyword evidence="7" id="KW-0235">DNA replication</keyword>
<dbReference type="InterPro" id="IPR001001">
    <property type="entry name" value="DNA_polIII_beta"/>
</dbReference>
<dbReference type="Proteomes" id="UP001210261">
    <property type="component" value="Unassembled WGS sequence"/>
</dbReference>
<evidence type="ECO:0000313" key="15">
    <source>
        <dbReference type="EMBL" id="MDA3969227.1"/>
    </source>
</evidence>
<evidence type="ECO:0000313" key="16">
    <source>
        <dbReference type="Proteomes" id="UP001210261"/>
    </source>
</evidence>
<evidence type="ECO:0000256" key="8">
    <source>
        <dbReference type="ARBA" id="ARBA00022932"/>
    </source>
</evidence>
<proteinExistence type="inferred from homology"/>
<comment type="caution">
    <text evidence="15">The sequence shown here is derived from an EMBL/GenBank/DDBJ whole genome shotgun (WGS) entry which is preliminary data.</text>
</comment>
<keyword evidence="8" id="KW-0239">DNA-directed DNA polymerase</keyword>
<keyword evidence="9" id="KW-0238">DNA-binding</keyword>
<accession>A0ABT4VET6</accession>
<reference evidence="15 16" key="1">
    <citation type="submission" date="2023-01" db="EMBL/GenBank/DDBJ databases">
        <title>Description of Helicobacter ibis sp. nov. isolated from faecal droppings of black-faced ibis (Theristicus melanopis).</title>
        <authorList>
            <person name="Lopez-Cantillo M."/>
            <person name="Vidal-Veuthey B."/>
            <person name="Mella A."/>
            <person name="De La Haba R."/>
            <person name="Collado L."/>
        </authorList>
    </citation>
    <scope>NUCLEOTIDE SEQUENCE [LARGE SCALE GENOMIC DNA]</scope>
    <source>
        <strain evidence="15 16">A82</strain>
    </source>
</reference>
<evidence type="ECO:0000256" key="2">
    <source>
        <dbReference type="ARBA" id="ARBA00010752"/>
    </source>
</evidence>
<dbReference type="NCBIfam" id="TIGR00663">
    <property type="entry name" value="dnan"/>
    <property type="match status" value="1"/>
</dbReference>
<dbReference type="EMBL" id="JAQHXR010000003">
    <property type="protein sequence ID" value="MDA3969227.1"/>
    <property type="molecule type" value="Genomic_DNA"/>
</dbReference>
<evidence type="ECO:0000256" key="6">
    <source>
        <dbReference type="ARBA" id="ARBA00022695"/>
    </source>
</evidence>
<dbReference type="Pfam" id="PF02768">
    <property type="entry name" value="DNA_pol3_beta_3"/>
    <property type="match status" value="1"/>
</dbReference>
<keyword evidence="6 15" id="KW-0548">Nucleotidyltransferase</keyword>
<evidence type="ECO:0000259" key="13">
    <source>
        <dbReference type="Pfam" id="PF02767"/>
    </source>
</evidence>
<keyword evidence="16" id="KW-1185">Reference proteome</keyword>
<evidence type="ECO:0000256" key="7">
    <source>
        <dbReference type="ARBA" id="ARBA00022705"/>
    </source>
</evidence>
<dbReference type="InterPro" id="IPR046938">
    <property type="entry name" value="DNA_clamp_sf"/>
</dbReference>
<evidence type="ECO:0000256" key="1">
    <source>
        <dbReference type="ARBA" id="ARBA00004496"/>
    </source>
</evidence>
<evidence type="ECO:0000256" key="5">
    <source>
        <dbReference type="ARBA" id="ARBA00022679"/>
    </source>
</evidence>